<reference evidence="5 6" key="1">
    <citation type="submission" date="2023-11" db="EMBL/GenBank/DDBJ databases">
        <authorList>
            <person name="Xu M."/>
            <person name="Jiang T."/>
        </authorList>
    </citation>
    <scope>NUCLEOTIDE SEQUENCE [LARGE SCALE GENOMIC DNA]</scope>
    <source>
        <strain evidence="5 6">SD</strain>
    </source>
</reference>
<evidence type="ECO:0000259" key="4">
    <source>
        <dbReference type="Pfam" id="PF06737"/>
    </source>
</evidence>
<feature type="domain" description="Resuscitation-promoting factor core lysozyme-like" evidence="4">
    <location>
        <begin position="148"/>
        <end position="220"/>
    </location>
</feature>
<evidence type="ECO:0000256" key="1">
    <source>
        <dbReference type="ARBA" id="ARBA00010830"/>
    </source>
</evidence>
<evidence type="ECO:0000259" key="3">
    <source>
        <dbReference type="Pfam" id="PF01471"/>
    </source>
</evidence>
<dbReference type="InterPro" id="IPR036366">
    <property type="entry name" value="PGBDSf"/>
</dbReference>
<dbReference type="SUPFAM" id="SSF47090">
    <property type="entry name" value="PGBD-like"/>
    <property type="match status" value="1"/>
</dbReference>
<keyword evidence="6" id="KW-1185">Reference proteome</keyword>
<comment type="similarity">
    <text evidence="1">Belongs to the transglycosylase family. Rpf subfamily.</text>
</comment>
<dbReference type="InterPro" id="IPR010618">
    <property type="entry name" value="RPF"/>
</dbReference>
<dbReference type="CDD" id="cd13925">
    <property type="entry name" value="RPF"/>
    <property type="match status" value="1"/>
</dbReference>
<sequence>MTHDRDLASTLPWARSQRASRARRAIALRRRTWSRRRRTVATTLAVAVLGVGGVAGAQQATGGGSGKATATISVAGASVKQIQKALGVTADGVAGPKTRSAVRRFQRQKGLQVDGIVGPVTLEALGLSAAARSTTRSKGAGASASGSSNATLERIAACESGGDPTAVSASGQYRGKYQFDRQTWRAHGGSGDPAAAPEAEQDRIAARLLAARGTQPWPVCGKR</sequence>
<protein>
    <submittedName>
        <fullName evidence="5">Transglycosylase family protein</fullName>
    </submittedName>
</protein>
<evidence type="ECO:0000313" key="5">
    <source>
        <dbReference type="EMBL" id="MDX8151404.1"/>
    </source>
</evidence>
<dbReference type="SUPFAM" id="SSF53955">
    <property type="entry name" value="Lysozyme-like"/>
    <property type="match status" value="1"/>
</dbReference>
<evidence type="ECO:0000256" key="2">
    <source>
        <dbReference type="ARBA" id="ARBA00022801"/>
    </source>
</evidence>
<keyword evidence="2" id="KW-0378">Hydrolase</keyword>
<dbReference type="Gene3D" id="1.10.530.10">
    <property type="match status" value="1"/>
</dbReference>
<evidence type="ECO:0000313" key="6">
    <source>
        <dbReference type="Proteomes" id="UP001277761"/>
    </source>
</evidence>
<gene>
    <name evidence="5" type="ORF">SK069_07365</name>
</gene>
<comment type="caution">
    <text evidence="5">The sequence shown here is derived from an EMBL/GenBank/DDBJ whole genome shotgun (WGS) entry which is preliminary data.</text>
</comment>
<dbReference type="EMBL" id="JAXAVX010000002">
    <property type="protein sequence ID" value="MDX8151404.1"/>
    <property type="molecule type" value="Genomic_DNA"/>
</dbReference>
<organism evidence="5 6">
    <name type="scientific">Patulibacter brassicae</name>
    <dbReference type="NCBI Taxonomy" id="1705717"/>
    <lineage>
        <taxon>Bacteria</taxon>
        <taxon>Bacillati</taxon>
        <taxon>Actinomycetota</taxon>
        <taxon>Thermoleophilia</taxon>
        <taxon>Solirubrobacterales</taxon>
        <taxon>Patulibacteraceae</taxon>
        <taxon>Patulibacter</taxon>
    </lineage>
</organism>
<dbReference type="Pfam" id="PF01471">
    <property type="entry name" value="PG_binding_1"/>
    <property type="match status" value="1"/>
</dbReference>
<feature type="domain" description="Peptidoglycan binding-like" evidence="3">
    <location>
        <begin position="88"/>
        <end position="125"/>
    </location>
</feature>
<dbReference type="Pfam" id="PF06737">
    <property type="entry name" value="Transglycosylas"/>
    <property type="match status" value="1"/>
</dbReference>
<dbReference type="InterPro" id="IPR002477">
    <property type="entry name" value="Peptidoglycan-bd-like"/>
</dbReference>
<dbReference type="RefSeq" id="WP_319953554.1">
    <property type="nucleotide sequence ID" value="NZ_JAXAVX010000002.1"/>
</dbReference>
<proteinExistence type="inferred from homology"/>
<dbReference type="InterPro" id="IPR023346">
    <property type="entry name" value="Lysozyme-like_dom_sf"/>
</dbReference>
<dbReference type="Proteomes" id="UP001277761">
    <property type="component" value="Unassembled WGS sequence"/>
</dbReference>
<dbReference type="Gene3D" id="1.10.101.10">
    <property type="entry name" value="PGBD-like superfamily/PGBD"/>
    <property type="match status" value="1"/>
</dbReference>
<accession>A0ABU4VHW4</accession>
<dbReference type="InterPro" id="IPR036365">
    <property type="entry name" value="PGBD-like_sf"/>
</dbReference>
<name>A0ABU4VHW4_9ACTN</name>